<evidence type="ECO:0000256" key="2">
    <source>
        <dbReference type="ARBA" id="ARBA00006576"/>
    </source>
</evidence>
<gene>
    <name evidence="11" type="ORF">BESB_064440</name>
</gene>
<dbReference type="OrthoDB" id="6710946at2759"/>
<evidence type="ECO:0000256" key="5">
    <source>
        <dbReference type="ARBA" id="ARBA00022801"/>
    </source>
</evidence>
<comment type="similarity">
    <text evidence="2">Belongs to the cytidine and deoxycytidylate deaminase family.</text>
</comment>
<dbReference type="AlphaFoldDB" id="A0A2A9MFI3"/>
<keyword evidence="6" id="KW-0862">Zinc</keyword>
<accession>A0A2A9MFI3</accession>
<dbReference type="Pfam" id="PF00383">
    <property type="entry name" value="dCMP_cyt_deam_1"/>
    <property type="match status" value="1"/>
</dbReference>
<sequence>MVVLGLVGPLQSGKTSVAEILRAKYNFTVIYLPSTSPYSLSRQFSRASSRAASPLSLTLSVSPPALPCGIDGNERDERAGGDAHAGVHFHPLNQKGHRASAAPAATHSGKRGDEATRNPETTKRAVKASRLQRCTGDPSQVSEEGLPCSTEGDAASSFFKCQGLSSKARTSLSPAEDAPAADGEAYTPGVRTPLEQRQEPHNDAAVVNSCSRMWFADATAVVDFVTGRWRQHFVILGISSLEEVRTLRKRPFFALVAVDAPFGVRVARMKAKEGAQFSLESMLEREDQLCFRSEAPLRDCAASPQVDGVRACMAVADVHLTADGDSDLLERKIAAAGFLSEELVRPSWDTYFMRLTYLAATRSNCMKRRVGAIVARGNRVIATGYNGTPSQASNCNEGGCARCNDPRVSQGRELEACECIHAEANALLEAGRDRAMNSTLYVTCLPCLGCAKLVVQSAIRTVVYAEEYDHRSGALSLLTRMGVTVRQFSEDHPGVPGMTIAVKTC</sequence>
<dbReference type="Gene3D" id="3.40.140.10">
    <property type="entry name" value="Cytidine Deaminase, domain 2"/>
    <property type="match status" value="1"/>
</dbReference>
<dbReference type="InterPro" id="IPR016193">
    <property type="entry name" value="Cytidine_deaminase-like"/>
</dbReference>
<protein>
    <recommendedName>
        <fullName evidence="8">dCMP deaminase</fullName>
        <ecNumber evidence="7">3.5.4.12</ecNumber>
    </recommendedName>
    <alternativeName>
        <fullName evidence="8">dCMP deaminase</fullName>
    </alternativeName>
</protein>
<dbReference type="VEuPathDB" id="ToxoDB:BESB_064440"/>
<evidence type="ECO:0000313" key="11">
    <source>
        <dbReference type="EMBL" id="PFH34413.1"/>
    </source>
</evidence>
<dbReference type="SUPFAM" id="SSF53927">
    <property type="entry name" value="Cytidine deaminase-like"/>
    <property type="match status" value="1"/>
</dbReference>
<dbReference type="InterPro" id="IPR027417">
    <property type="entry name" value="P-loop_NTPase"/>
</dbReference>
<organism evidence="11 12">
    <name type="scientific">Besnoitia besnoiti</name>
    <name type="common">Apicomplexan protozoan</name>
    <dbReference type="NCBI Taxonomy" id="94643"/>
    <lineage>
        <taxon>Eukaryota</taxon>
        <taxon>Sar</taxon>
        <taxon>Alveolata</taxon>
        <taxon>Apicomplexa</taxon>
        <taxon>Conoidasida</taxon>
        <taxon>Coccidia</taxon>
        <taxon>Eucoccidiorida</taxon>
        <taxon>Eimeriorina</taxon>
        <taxon>Sarcocystidae</taxon>
        <taxon>Besnoitia</taxon>
    </lineage>
</organism>
<comment type="cofactor">
    <cofactor evidence="1">
        <name>Zn(2+)</name>
        <dbReference type="ChEBI" id="CHEBI:29105"/>
    </cofactor>
</comment>
<feature type="compositionally biased region" description="Basic and acidic residues" evidence="9">
    <location>
        <begin position="110"/>
        <end position="123"/>
    </location>
</feature>
<dbReference type="InterPro" id="IPR002125">
    <property type="entry name" value="CMP_dCMP_dom"/>
</dbReference>
<dbReference type="GO" id="GO:0008270">
    <property type="term" value="F:zinc ion binding"/>
    <property type="evidence" value="ECO:0007669"/>
    <property type="project" value="InterPro"/>
</dbReference>
<evidence type="ECO:0000256" key="8">
    <source>
        <dbReference type="ARBA" id="ARBA00041763"/>
    </source>
</evidence>
<evidence type="ECO:0000256" key="3">
    <source>
        <dbReference type="ARBA" id="ARBA00022723"/>
    </source>
</evidence>
<dbReference type="InterPro" id="IPR016192">
    <property type="entry name" value="APOBEC/CMP_deaminase_Zn-bd"/>
</dbReference>
<reference evidence="11 12" key="1">
    <citation type="submission" date="2017-09" db="EMBL/GenBank/DDBJ databases">
        <title>Genome sequencing of Besnoitia besnoiti strain Bb-Ger1.</title>
        <authorList>
            <person name="Schares G."/>
            <person name="Venepally P."/>
            <person name="Lorenzi H.A."/>
        </authorList>
    </citation>
    <scope>NUCLEOTIDE SEQUENCE [LARGE SCALE GENOMIC DNA]</scope>
    <source>
        <strain evidence="11 12">Bb-Ger1</strain>
    </source>
</reference>
<dbReference type="PANTHER" id="PTHR11086:SF18">
    <property type="entry name" value="DEOXYCYTIDYLATE DEAMINASE"/>
    <property type="match status" value="1"/>
</dbReference>
<evidence type="ECO:0000259" key="10">
    <source>
        <dbReference type="PROSITE" id="PS51747"/>
    </source>
</evidence>
<dbReference type="EMBL" id="NWUJ01000006">
    <property type="protein sequence ID" value="PFH34413.1"/>
    <property type="molecule type" value="Genomic_DNA"/>
</dbReference>
<evidence type="ECO:0000256" key="4">
    <source>
        <dbReference type="ARBA" id="ARBA00022727"/>
    </source>
</evidence>
<dbReference type="CDD" id="cd01286">
    <property type="entry name" value="deoxycytidylate_deaminase"/>
    <property type="match status" value="1"/>
</dbReference>
<evidence type="ECO:0000313" key="12">
    <source>
        <dbReference type="Proteomes" id="UP000224006"/>
    </source>
</evidence>
<dbReference type="EC" id="3.5.4.12" evidence="7"/>
<dbReference type="Gene3D" id="3.40.50.300">
    <property type="entry name" value="P-loop containing nucleotide triphosphate hydrolases"/>
    <property type="match status" value="1"/>
</dbReference>
<dbReference type="GO" id="GO:0004132">
    <property type="term" value="F:dCMP deaminase activity"/>
    <property type="evidence" value="ECO:0007669"/>
    <property type="project" value="UniProtKB-EC"/>
</dbReference>
<dbReference type="KEGG" id="bbes:BESB_064440"/>
<dbReference type="InterPro" id="IPR035105">
    <property type="entry name" value="Deoxycytidylate_deaminase_dom"/>
</dbReference>
<dbReference type="InterPro" id="IPR015517">
    <property type="entry name" value="dCMP_deaminase-rel"/>
</dbReference>
<dbReference type="GO" id="GO:0009165">
    <property type="term" value="P:nucleotide biosynthetic process"/>
    <property type="evidence" value="ECO:0007669"/>
    <property type="project" value="UniProtKB-KW"/>
</dbReference>
<dbReference type="GeneID" id="40311372"/>
<keyword evidence="12" id="KW-1185">Reference proteome</keyword>
<feature type="domain" description="CMP/dCMP-type deaminase" evidence="10">
    <location>
        <begin position="347"/>
        <end position="475"/>
    </location>
</feature>
<comment type="caution">
    <text evidence="11">The sequence shown here is derived from an EMBL/GenBank/DDBJ whole genome shotgun (WGS) entry which is preliminary data.</text>
</comment>
<dbReference type="GO" id="GO:0005737">
    <property type="term" value="C:cytoplasm"/>
    <property type="evidence" value="ECO:0007669"/>
    <property type="project" value="TreeGrafter"/>
</dbReference>
<keyword evidence="5" id="KW-0378">Hydrolase</keyword>
<dbReference type="RefSeq" id="XP_029218422.1">
    <property type="nucleotide sequence ID" value="XM_029364839.1"/>
</dbReference>
<evidence type="ECO:0000256" key="9">
    <source>
        <dbReference type="SAM" id="MobiDB-lite"/>
    </source>
</evidence>
<dbReference type="PROSITE" id="PS00903">
    <property type="entry name" value="CYT_DCMP_DEAMINASES_1"/>
    <property type="match status" value="1"/>
</dbReference>
<feature type="compositionally biased region" description="Basic and acidic residues" evidence="9">
    <location>
        <begin position="72"/>
        <end position="81"/>
    </location>
</feature>
<evidence type="ECO:0000256" key="6">
    <source>
        <dbReference type="ARBA" id="ARBA00022833"/>
    </source>
</evidence>
<keyword evidence="4" id="KW-0545">Nucleotide biosynthesis</keyword>
<name>A0A2A9MFI3_BESBE</name>
<dbReference type="PROSITE" id="PS51747">
    <property type="entry name" value="CYT_DCMP_DEAMINASES_2"/>
    <property type="match status" value="1"/>
</dbReference>
<feature type="region of interest" description="Disordered" evidence="9">
    <location>
        <begin position="69"/>
        <end position="148"/>
    </location>
</feature>
<dbReference type="PANTHER" id="PTHR11086">
    <property type="entry name" value="DEOXYCYTIDYLATE DEAMINASE-RELATED"/>
    <property type="match status" value="1"/>
</dbReference>
<keyword evidence="3" id="KW-0479">Metal-binding</keyword>
<proteinExistence type="inferred from homology"/>
<evidence type="ECO:0000256" key="7">
    <source>
        <dbReference type="ARBA" id="ARBA00038938"/>
    </source>
</evidence>
<dbReference type="Proteomes" id="UP000224006">
    <property type="component" value="Chromosome VI"/>
</dbReference>
<evidence type="ECO:0000256" key="1">
    <source>
        <dbReference type="ARBA" id="ARBA00001947"/>
    </source>
</evidence>
<dbReference type="STRING" id="94643.A0A2A9MFI3"/>